<sequence length="119" mass="14225">MNHQGNTQKKLNEWQFISLILIVPIISTLLNPIILKLTIRTYLMASVFTIIINISLFIADRRFLKQQNAFVPHWGWIFFFPVYVYQRQTNNNLSTLFFWIFIALNFVIIPMYNSSLYFN</sequence>
<feature type="transmembrane region" description="Helical" evidence="1">
    <location>
        <begin position="97"/>
        <end position="118"/>
    </location>
</feature>
<comment type="caution">
    <text evidence="2">The sequence shown here is derived from an EMBL/GenBank/DDBJ whole genome shotgun (WGS) entry which is preliminary data.</text>
</comment>
<feature type="transmembrane region" description="Helical" evidence="1">
    <location>
        <begin position="68"/>
        <end position="85"/>
    </location>
</feature>
<keyword evidence="1" id="KW-0812">Transmembrane</keyword>
<dbReference type="AlphaFoldDB" id="G9YE03"/>
<evidence type="ECO:0000256" key="1">
    <source>
        <dbReference type="SAM" id="Phobius"/>
    </source>
</evidence>
<evidence type="ECO:0000313" key="2">
    <source>
        <dbReference type="EMBL" id="EHM37390.1"/>
    </source>
</evidence>
<dbReference type="EMBL" id="AGCI01000118">
    <property type="protein sequence ID" value="EHM37390.1"/>
    <property type="molecule type" value="Genomic_DNA"/>
</dbReference>
<protein>
    <submittedName>
        <fullName evidence="2">Uncharacterized protein</fullName>
    </submittedName>
</protein>
<accession>G9YE03</accession>
<proteinExistence type="predicted"/>
<organism evidence="2 3">
    <name type="scientific">Hafnia alvei ATCC 51873</name>
    <dbReference type="NCBI Taxonomy" id="1002364"/>
    <lineage>
        <taxon>Bacteria</taxon>
        <taxon>Pseudomonadati</taxon>
        <taxon>Pseudomonadota</taxon>
        <taxon>Gammaproteobacteria</taxon>
        <taxon>Enterobacterales</taxon>
        <taxon>Hafniaceae</taxon>
        <taxon>Hafnia</taxon>
    </lineage>
</organism>
<evidence type="ECO:0000313" key="3">
    <source>
        <dbReference type="Proteomes" id="UP000005959"/>
    </source>
</evidence>
<gene>
    <name evidence="2" type="ORF">HMPREF0454_04851</name>
</gene>
<dbReference type="Proteomes" id="UP000005959">
    <property type="component" value="Unassembled WGS sequence"/>
</dbReference>
<dbReference type="HOGENOM" id="CLU_2068041_0_0_6"/>
<name>G9YE03_HAFAL</name>
<feature type="transmembrane region" description="Helical" evidence="1">
    <location>
        <begin position="41"/>
        <end position="59"/>
    </location>
</feature>
<reference evidence="2 3" key="1">
    <citation type="submission" date="2011-08" db="EMBL/GenBank/DDBJ databases">
        <authorList>
            <person name="Weinstock G."/>
            <person name="Sodergren E."/>
            <person name="Clifton S."/>
            <person name="Fulton L."/>
            <person name="Fulton B."/>
            <person name="Courtney L."/>
            <person name="Fronick C."/>
            <person name="Harrison M."/>
            <person name="Strong C."/>
            <person name="Farmer C."/>
            <person name="Delahaunty K."/>
            <person name="Markovic C."/>
            <person name="Hall O."/>
            <person name="Minx P."/>
            <person name="Tomlinson C."/>
            <person name="Mitreva M."/>
            <person name="Hou S."/>
            <person name="Chen J."/>
            <person name="Wollam A."/>
            <person name="Pepin K.H."/>
            <person name="Johnson M."/>
            <person name="Bhonagiri V."/>
            <person name="Zhang X."/>
            <person name="Suruliraj S."/>
            <person name="Warren W."/>
            <person name="Chinwalla A."/>
            <person name="Mardis E.R."/>
            <person name="Wilson R.K."/>
        </authorList>
    </citation>
    <scope>NUCLEOTIDE SEQUENCE [LARGE SCALE GENOMIC DNA]</scope>
    <source>
        <strain evidence="2 3">ATCC 51873</strain>
    </source>
</reference>
<keyword evidence="1" id="KW-1133">Transmembrane helix</keyword>
<feature type="transmembrane region" description="Helical" evidence="1">
    <location>
        <begin position="16"/>
        <end position="35"/>
    </location>
</feature>
<keyword evidence="1" id="KW-0472">Membrane</keyword>